<evidence type="ECO:0000313" key="1">
    <source>
        <dbReference type="EMBL" id="UNH30012.1"/>
    </source>
</evidence>
<dbReference type="AlphaFoldDB" id="A0A9Q8Q0H0"/>
<gene>
    <name evidence="1" type="ORF">MNY72_11720</name>
</gene>
<dbReference type="Proteomes" id="UP000829116">
    <property type="component" value="Chromosome"/>
</dbReference>
<name>A0A9Q8Q0H0_9GAMM</name>
<protein>
    <recommendedName>
        <fullName evidence="3">Transposase</fullName>
    </recommendedName>
</protein>
<sequence length="75" mass="8358">MCIAQRLQDKGRQEGLQLGIKLGIKLGIELGIAQERLRAHQCQVELARNLLKSGINLELLIKNTGLTREELISLP</sequence>
<accession>A0A9Q8Q0H0</accession>
<dbReference type="RefSeq" id="WP_241541880.1">
    <property type="nucleotide sequence ID" value="NZ_CAWQWN010000001.1"/>
</dbReference>
<evidence type="ECO:0000313" key="2">
    <source>
        <dbReference type="Proteomes" id="UP000829116"/>
    </source>
</evidence>
<evidence type="ECO:0008006" key="3">
    <source>
        <dbReference type="Google" id="ProtNLM"/>
    </source>
</evidence>
<dbReference type="EMBL" id="CP093245">
    <property type="protein sequence ID" value="UNH30012.1"/>
    <property type="molecule type" value="Genomic_DNA"/>
</dbReference>
<reference evidence="1" key="1">
    <citation type="submission" date="2022-03" db="EMBL/GenBank/DDBJ databases">
        <title>ESBL-producing Moellerella wisconsensis and Escherichia marmotae isolated from wild game meat.</title>
        <authorList>
            <person name="Biggel M."/>
        </authorList>
    </citation>
    <scope>NUCLEOTIDE SEQUENCE</scope>
    <source>
        <strain evidence="1">W51</strain>
    </source>
</reference>
<organism evidence="1 2">
    <name type="scientific">Moellerella wisconsensis</name>
    <dbReference type="NCBI Taxonomy" id="158849"/>
    <lineage>
        <taxon>Bacteria</taxon>
        <taxon>Pseudomonadati</taxon>
        <taxon>Pseudomonadota</taxon>
        <taxon>Gammaproteobacteria</taxon>
        <taxon>Enterobacterales</taxon>
        <taxon>Morganellaceae</taxon>
        <taxon>Moellerella</taxon>
    </lineage>
</organism>
<proteinExistence type="predicted"/>